<evidence type="ECO:0000256" key="2">
    <source>
        <dbReference type="ARBA" id="ARBA00004906"/>
    </source>
</evidence>
<keyword evidence="3 5" id="KW-0808">Transferase</keyword>
<comment type="pathway">
    <text evidence="2 5">Protein modification; protein ubiquitination.</text>
</comment>
<keyword evidence="4 5" id="KW-0833">Ubl conjugation pathway</keyword>
<dbReference type="PANTHER" id="PTHR22849:SF61">
    <property type="entry name" value="U-BOX DOMAIN-CONTAINING PROTEIN 21"/>
    <property type="match status" value="1"/>
</dbReference>
<dbReference type="SUPFAM" id="SSF48371">
    <property type="entry name" value="ARM repeat"/>
    <property type="match status" value="1"/>
</dbReference>
<proteinExistence type="predicted"/>
<feature type="domain" description="U-box" evidence="6">
    <location>
        <begin position="30"/>
        <end position="104"/>
    </location>
</feature>
<evidence type="ECO:0000313" key="7">
    <source>
        <dbReference type="EMBL" id="KAJ7964445.1"/>
    </source>
</evidence>
<dbReference type="FunFam" id="3.30.40.10:FF:000437">
    <property type="entry name" value="RING-type E3 ubiquitin transferase"/>
    <property type="match status" value="1"/>
</dbReference>
<dbReference type="CDD" id="cd16664">
    <property type="entry name" value="RING-Ubox_PUB"/>
    <property type="match status" value="1"/>
</dbReference>
<gene>
    <name evidence="7" type="ORF">O6P43_014260</name>
</gene>
<dbReference type="GO" id="GO:0016567">
    <property type="term" value="P:protein ubiquitination"/>
    <property type="evidence" value="ECO:0007669"/>
    <property type="project" value="UniProtKB-UniRule"/>
</dbReference>
<dbReference type="SMART" id="SM00504">
    <property type="entry name" value="Ubox"/>
    <property type="match status" value="1"/>
</dbReference>
<dbReference type="SUPFAM" id="SSF57850">
    <property type="entry name" value="RING/U-box"/>
    <property type="match status" value="1"/>
</dbReference>
<dbReference type="Gene3D" id="1.25.10.10">
    <property type="entry name" value="Leucine-rich Repeat Variant"/>
    <property type="match status" value="1"/>
</dbReference>
<dbReference type="InterPro" id="IPR016024">
    <property type="entry name" value="ARM-type_fold"/>
</dbReference>
<evidence type="ECO:0000259" key="6">
    <source>
        <dbReference type="PROSITE" id="PS51698"/>
    </source>
</evidence>
<dbReference type="InterPro" id="IPR058678">
    <property type="entry name" value="ARM_PUB"/>
</dbReference>
<dbReference type="KEGG" id="qsa:O6P43_014260"/>
<comment type="caution">
    <text evidence="7">The sequence shown here is derived from an EMBL/GenBank/DDBJ whole genome shotgun (WGS) entry which is preliminary data.</text>
</comment>
<dbReference type="InterPro" id="IPR011989">
    <property type="entry name" value="ARM-like"/>
</dbReference>
<evidence type="ECO:0000313" key="8">
    <source>
        <dbReference type="Proteomes" id="UP001163823"/>
    </source>
</evidence>
<dbReference type="GO" id="GO:0006952">
    <property type="term" value="P:defense response"/>
    <property type="evidence" value="ECO:0007669"/>
    <property type="project" value="UniProtKB-ARBA"/>
</dbReference>
<dbReference type="Pfam" id="PF25598">
    <property type="entry name" value="ARM_PUB"/>
    <property type="match status" value="1"/>
</dbReference>
<sequence>MVLSWTRRRAFGRTNKKDQLSGSNVDTDMVIPTHFRCPISLDLMKDPVTLSTGITYDRESIEKWIESGNQTCPVTNQVLKSFDQIPNHAIRRMIQDWCVQNQSYGIERIPTPRIPVAPYVVSEILSRMTSAAQHGDDNKCQEMVGKIKAWGKESERNKRCVVDNGAGFVLANAFDSFSKISIEKYVGLLEEILGVLTWMLPLGEEGLSKLGSVGSLRCMVWFLNGKDLSARKNSGLVLKEVVCSGNFHVVDGLVRTGGVFEALVKMIREPIGPTATKACLTTIFHMISSNERIKSKLVELGLVSLLLEIVVDSERSICEKALGVLDGICDCKEGKEIAKRNALTVPLMVKKILRVSELASEFSVSILWKLSNKGKKGEEGVLIEAVQVGAFQKVLVMLQVGCGGSTKEKATELLKLLNIYRDRVECVDSSLELKYLKKPF</sequence>
<evidence type="ECO:0000256" key="1">
    <source>
        <dbReference type="ARBA" id="ARBA00000900"/>
    </source>
</evidence>
<reference evidence="7" key="1">
    <citation type="journal article" date="2023" name="Science">
        <title>Elucidation of the pathway for biosynthesis of saponin adjuvants from the soapbark tree.</title>
        <authorList>
            <person name="Reed J."/>
            <person name="Orme A."/>
            <person name="El-Demerdash A."/>
            <person name="Owen C."/>
            <person name="Martin L.B.B."/>
            <person name="Misra R.C."/>
            <person name="Kikuchi S."/>
            <person name="Rejzek M."/>
            <person name="Martin A.C."/>
            <person name="Harkess A."/>
            <person name="Leebens-Mack J."/>
            <person name="Louveau T."/>
            <person name="Stephenson M.J."/>
            <person name="Osbourn A."/>
        </authorList>
    </citation>
    <scope>NUCLEOTIDE SEQUENCE</scope>
    <source>
        <strain evidence="7">S10</strain>
    </source>
</reference>
<evidence type="ECO:0000256" key="5">
    <source>
        <dbReference type="RuleBase" id="RU369093"/>
    </source>
</evidence>
<dbReference type="InterPro" id="IPR045210">
    <property type="entry name" value="RING-Ubox_PUB"/>
</dbReference>
<dbReference type="PROSITE" id="PS51698">
    <property type="entry name" value="U_BOX"/>
    <property type="match status" value="1"/>
</dbReference>
<comment type="function">
    <text evidence="5">Functions as an E3 ubiquitin ligase.</text>
</comment>
<dbReference type="EC" id="2.3.2.27" evidence="5"/>
<name>A0AAD7LUB5_QUISA</name>
<dbReference type="GO" id="GO:0061630">
    <property type="term" value="F:ubiquitin protein ligase activity"/>
    <property type="evidence" value="ECO:0007669"/>
    <property type="project" value="UniProtKB-UniRule"/>
</dbReference>
<evidence type="ECO:0000256" key="3">
    <source>
        <dbReference type="ARBA" id="ARBA00022679"/>
    </source>
</evidence>
<protein>
    <recommendedName>
        <fullName evidence="5 6">U-box domain-containing protein</fullName>
        <ecNumber evidence="5">2.3.2.27</ecNumber>
    </recommendedName>
    <alternativeName>
        <fullName evidence="5">RING-type E3 ubiquitin transferase PUB</fullName>
    </alternativeName>
</protein>
<evidence type="ECO:0000256" key="4">
    <source>
        <dbReference type="ARBA" id="ARBA00022786"/>
    </source>
</evidence>
<dbReference type="AlphaFoldDB" id="A0AAD7LUB5"/>
<dbReference type="Proteomes" id="UP001163823">
    <property type="component" value="Chromosome 6"/>
</dbReference>
<dbReference type="InterPro" id="IPR003613">
    <property type="entry name" value="Ubox_domain"/>
</dbReference>
<dbReference type="Gene3D" id="3.30.40.10">
    <property type="entry name" value="Zinc/RING finger domain, C3HC4 (zinc finger)"/>
    <property type="match status" value="1"/>
</dbReference>
<keyword evidence="8" id="KW-1185">Reference proteome</keyword>
<dbReference type="PANTHER" id="PTHR22849">
    <property type="entry name" value="WDSAM1 PROTEIN"/>
    <property type="match status" value="1"/>
</dbReference>
<comment type="catalytic activity">
    <reaction evidence="1 5">
        <text>S-ubiquitinyl-[E2 ubiquitin-conjugating enzyme]-L-cysteine + [acceptor protein]-L-lysine = [E2 ubiquitin-conjugating enzyme]-L-cysteine + N(6)-ubiquitinyl-[acceptor protein]-L-lysine.</text>
        <dbReference type="EC" id="2.3.2.27"/>
    </reaction>
</comment>
<dbReference type="InterPro" id="IPR013083">
    <property type="entry name" value="Znf_RING/FYVE/PHD"/>
</dbReference>
<dbReference type="InterPro" id="IPR045185">
    <property type="entry name" value="PUB22/23/24-like"/>
</dbReference>
<accession>A0AAD7LUB5</accession>
<dbReference type="EMBL" id="JARAOO010000006">
    <property type="protein sequence ID" value="KAJ7964445.1"/>
    <property type="molecule type" value="Genomic_DNA"/>
</dbReference>
<dbReference type="Pfam" id="PF04564">
    <property type="entry name" value="U-box"/>
    <property type="match status" value="1"/>
</dbReference>
<organism evidence="7 8">
    <name type="scientific">Quillaja saponaria</name>
    <name type="common">Soap bark tree</name>
    <dbReference type="NCBI Taxonomy" id="32244"/>
    <lineage>
        <taxon>Eukaryota</taxon>
        <taxon>Viridiplantae</taxon>
        <taxon>Streptophyta</taxon>
        <taxon>Embryophyta</taxon>
        <taxon>Tracheophyta</taxon>
        <taxon>Spermatophyta</taxon>
        <taxon>Magnoliopsida</taxon>
        <taxon>eudicotyledons</taxon>
        <taxon>Gunneridae</taxon>
        <taxon>Pentapetalae</taxon>
        <taxon>rosids</taxon>
        <taxon>fabids</taxon>
        <taxon>Fabales</taxon>
        <taxon>Quillajaceae</taxon>
        <taxon>Quillaja</taxon>
    </lineage>
</organism>